<dbReference type="AlphaFoldDB" id="A0A8H6CQF6"/>
<proteinExistence type="predicted"/>
<keyword evidence="3" id="KW-1185">Reference proteome</keyword>
<gene>
    <name evidence="2" type="ORF">HO173_012103</name>
</gene>
<feature type="signal peptide" evidence="1">
    <location>
        <begin position="1"/>
        <end position="19"/>
    </location>
</feature>
<name>A0A8H6CQF6_9LECA</name>
<dbReference type="RefSeq" id="XP_037159154.1">
    <property type="nucleotide sequence ID" value="XM_037313976.1"/>
</dbReference>
<feature type="chain" id="PRO_5034365309" evidence="1">
    <location>
        <begin position="20"/>
        <end position="170"/>
    </location>
</feature>
<dbReference type="Proteomes" id="UP000578531">
    <property type="component" value="Unassembled WGS sequence"/>
</dbReference>
<protein>
    <submittedName>
        <fullName evidence="2">Uncharacterized protein</fullName>
    </submittedName>
</protein>
<reference evidence="2 3" key="1">
    <citation type="journal article" date="2020" name="Genomics">
        <title>Complete, high-quality genomes from long-read metagenomic sequencing of two wolf lichen thalli reveals enigmatic genome architecture.</title>
        <authorList>
            <person name="McKenzie S.K."/>
            <person name="Walston R.F."/>
            <person name="Allen J.L."/>
        </authorList>
    </citation>
    <scope>NUCLEOTIDE SEQUENCE [LARGE SCALE GENOMIC DNA]</scope>
    <source>
        <strain evidence="2">WasteWater2</strain>
    </source>
</reference>
<organism evidence="2 3">
    <name type="scientific">Letharia columbiana</name>
    <dbReference type="NCBI Taxonomy" id="112416"/>
    <lineage>
        <taxon>Eukaryota</taxon>
        <taxon>Fungi</taxon>
        <taxon>Dikarya</taxon>
        <taxon>Ascomycota</taxon>
        <taxon>Pezizomycotina</taxon>
        <taxon>Lecanoromycetes</taxon>
        <taxon>OSLEUM clade</taxon>
        <taxon>Lecanoromycetidae</taxon>
        <taxon>Lecanorales</taxon>
        <taxon>Lecanorineae</taxon>
        <taxon>Parmeliaceae</taxon>
        <taxon>Letharia</taxon>
    </lineage>
</organism>
<accession>A0A8H6CQF6</accession>
<dbReference type="GeneID" id="59293740"/>
<dbReference type="EMBL" id="JACCJC010000083">
    <property type="protein sequence ID" value="KAF6227663.1"/>
    <property type="molecule type" value="Genomic_DNA"/>
</dbReference>
<evidence type="ECO:0000313" key="3">
    <source>
        <dbReference type="Proteomes" id="UP000578531"/>
    </source>
</evidence>
<dbReference type="OrthoDB" id="5332384at2759"/>
<sequence length="170" mass="18116">MFVILALAYVLIALPSTLASCGPIDDVTLTFYGWPDNSPPGSDNAFDCGRGKNADGNPMAGGSGTYDDPISFATATNNKNLPECAVVYVPLLHKYFRNEDDCAQCLTDWDSKGEYHIDLWTGSNTAGGGQDQINCEDNLPGGSQTIILDPPNSLPVDSMDPTAPAIQFVH</sequence>
<evidence type="ECO:0000313" key="2">
    <source>
        <dbReference type="EMBL" id="KAF6227663.1"/>
    </source>
</evidence>
<comment type="caution">
    <text evidence="2">The sequence shown here is derived from an EMBL/GenBank/DDBJ whole genome shotgun (WGS) entry which is preliminary data.</text>
</comment>
<keyword evidence="1" id="KW-0732">Signal</keyword>
<evidence type="ECO:0000256" key="1">
    <source>
        <dbReference type="SAM" id="SignalP"/>
    </source>
</evidence>